<evidence type="ECO:0000313" key="2">
    <source>
        <dbReference type="EMBL" id="BAR57855.1"/>
    </source>
</evidence>
<feature type="compositionally biased region" description="Basic residues" evidence="1">
    <location>
        <begin position="49"/>
        <end position="58"/>
    </location>
</feature>
<organism evidence="2 3">
    <name type="scientific">Bradyrhizobium diazoefficiens</name>
    <dbReference type="NCBI Taxonomy" id="1355477"/>
    <lineage>
        <taxon>Bacteria</taxon>
        <taxon>Pseudomonadati</taxon>
        <taxon>Pseudomonadota</taxon>
        <taxon>Alphaproteobacteria</taxon>
        <taxon>Hyphomicrobiales</taxon>
        <taxon>Nitrobacteraceae</taxon>
        <taxon>Bradyrhizobium</taxon>
    </lineage>
</organism>
<sequence>MTRAKSSFLYKISPSRTLPIGTRAVSQSALSHPSGAVRRLPAGPARTVREKRARSSAG</sequence>
<reference evidence="2 3" key="1">
    <citation type="submission" date="2014-11" db="EMBL/GenBank/DDBJ databases">
        <title>Symbiosis island explosion on the genome of extra-slow-growing strains of soybean bradyrhizobia with massive insertion sequences.</title>
        <authorList>
            <person name="Iida T."/>
            <person name="Minamisawa K."/>
        </authorList>
    </citation>
    <scope>NUCLEOTIDE SEQUENCE [LARGE SCALE GENOMIC DNA]</scope>
    <source>
        <strain evidence="2 3">NK6</strain>
    </source>
</reference>
<proteinExistence type="predicted"/>
<evidence type="ECO:0000256" key="1">
    <source>
        <dbReference type="SAM" id="MobiDB-lite"/>
    </source>
</evidence>
<feature type="region of interest" description="Disordered" evidence="1">
    <location>
        <begin position="23"/>
        <end position="58"/>
    </location>
</feature>
<name>A0A0E3VUR2_9BRAD</name>
<accession>A0A0E3VUR2</accession>
<gene>
    <name evidence="2" type="ORF">NK6_4688</name>
</gene>
<dbReference type="EMBL" id="AP014685">
    <property type="protein sequence ID" value="BAR57855.1"/>
    <property type="molecule type" value="Genomic_DNA"/>
</dbReference>
<evidence type="ECO:0000313" key="3">
    <source>
        <dbReference type="Proteomes" id="UP000063308"/>
    </source>
</evidence>
<dbReference type="AlphaFoldDB" id="A0A0E3VUR2"/>
<dbReference type="Proteomes" id="UP000063308">
    <property type="component" value="Chromosome"/>
</dbReference>
<protein>
    <submittedName>
        <fullName evidence="2">Uncharacterized protein</fullName>
    </submittedName>
</protein>